<reference evidence="2" key="2">
    <citation type="journal article" date="2021" name="PeerJ">
        <title>Extensive microbial diversity within the chicken gut microbiome revealed by metagenomics and culture.</title>
        <authorList>
            <person name="Gilroy R."/>
            <person name="Ravi A."/>
            <person name="Getino M."/>
            <person name="Pursley I."/>
            <person name="Horton D.L."/>
            <person name="Alikhan N.F."/>
            <person name="Baker D."/>
            <person name="Gharbi K."/>
            <person name="Hall N."/>
            <person name="Watson M."/>
            <person name="Adriaenssens E.M."/>
            <person name="Foster-Nyarko E."/>
            <person name="Jarju S."/>
            <person name="Secka A."/>
            <person name="Antonio M."/>
            <person name="Oren A."/>
            <person name="Chaudhuri R.R."/>
            <person name="La Ragione R."/>
            <person name="Hildebrand F."/>
            <person name="Pallen M.J."/>
        </authorList>
    </citation>
    <scope>NUCLEOTIDE SEQUENCE</scope>
    <source>
        <strain evidence="2">CHK33-4379</strain>
    </source>
</reference>
<dbReference type="EMBL" id="DVLL01000016">
    <property type="protein sequence ID" value="HIT58902.1"/>
    <property type="molecule type" value="Genomic_DNA"/>
</dbReference>
<evidence type="ECO:0000256" key="1">
    <source>
        <dbReference type="SAM" id="MobiDB-lite"/>
    </source>
</evidence>
<dbReference type="InterPro" id="IPR013486">
    <property type="entry name" value="SpoIID/LytB"/>
</dbReference>
<evidence type="ECO:0000313" key="2">
    <source>
        <dbReference type="EMBL" id="HIT58902.1"/>
    </source>
</evidence>
<protein>
    <submittedName>
        <fullName evidence="2">SpoIID/LytB domain-containing protein</fullName>
    </submittedName>
</protein>
<accession>A0A9D1GU00</accession>
<dbReference type="NCBIfam" id="TIGR02669">
    <property type="entry name" value="SpoIID_LytB"/>
    <property type="match status" value="1"/>
</dbReference>
<sequence length="516" mass="57034">MIIILSFVLVYSVALCFISILARKSVLNDITFSNNSASAQMLSSPSDEASVHNEEVTEDISAPVYYQANPMLEELVKRENSENNGLFAPVTTVVELPDTGTTTEEVTTAPDTETEITTTTEQAETTATTTTVPETTATTTTTLPDEEVVLDEKSTVTTVDDDESIVIDDDEEDPVIVDEDEPDDFDFLDEEYIQSIIQDYYDNLNGSLNGNQNGDDVWGNNVWGNNGSGITSGSQTPGYFPDDQLQSVNSYHNDTVTVYDKTKGRYVTDNAFDIVCAVTYNEVGTSMHPEAIKAQAIATYTYIKHYEQKGEYASVRSKADPPQMIIDCVEAIDGLAMFYDGKYILASYSASTAGVTCSSENVWGGERPYLLSVVNDYDHLDTKNYGRVTTYTVDEVRKKIESKTDIRLSDNYANWIQILSYADGNYVDKIAIDGHTTAEVSGKERELTAYVFRTYILSIRSTCFTVSYSDGVFTFVTYGYGHGVGMSQVGADLYAEIGGYSFDQILHHYYTGITIK</sequence>
<organism evidence="2 3">
    <name type="scientific">Candidatus Faeciplasma pullistercoris</name>
    <dbReference type="NCBI Taxonomy" id="2840800"/>
    <lineage>
        <taxon>Bacteria</taxon>
        <taxon>Bacillati</taxon>
        <taxon>Bacillota</taxon>
        <taxon>Clostridia</taxon>
        <taxon>Eubacteriales</taxon>
        <taxon>Oscillospiraceae</taxon>
        <taxon>Oscillospiraceae incertae sedis</taxon>
        <taxon>Candidatus Faeciplasma</taxon>
    </lineage>
</organism>
<gene>
    <name evidence="2" type="ORF">IAC39_04225</name>
</gene>
<reference evidence="2" key="1">
    <citation type="submission" date="2020-10" db="EMBL/GenBank/DDBJ databases">
        <authorList>
            <person name="Gilroy R."/>
        </authorList>
    </citation>
    <scope>NUCLEOTIDE SEQUENCE</scope>
    <source>
        <strain evidence="2">CHK33-4379</strain>
    </source>
</reference>
<dbReference type="AlphaFoldDB" id="A0A9D1GU00"/>
<feature type="region of interest" description="Disordered" evidence="1">
    <location>
        <begin position="100"/>
        <end position="137"/>
    </location>
</feature>
<dbReference type="Proteomes" id="UP000824136">
    <property type="component" value="Unassembled WGS sequence"/>
</dbReference>
<proteinExistence type="predicted"/>
<name>A0A9D1GU00_9FIRM</name>
<evidence type="ECO:0000313" key="3">
    <source>
        <dbReference type="Proteomes" id="UP000824136"/>
    </source>
</evidence>
<dbReference type="GO" id="GO:0030435">
    <property type="term" value="P:sporulation resulting in formation of a cellular spore"/>
    <property type="evidence" value="ECO:0007669"/>
    <property type="project" value="InterPro"/>
</dbReference>
<comment type="caution">
    <text evidence="2">The sequence shown here is derived from an EMBL/GenBank/DDBJ whole genome shotgun (WGS) entry which is preliminary data.</text>
</comment>